<organism evidence="3 4">
    <name type="scientific">Candidatus Uhrbacteria bacterium CG_4_9_14_3_um_filter_50_9</name>
    <dbReference type="NCBI Taxonomy" id="1975035"/>
    <lineage>
        <taxon>Bacteria</taxon>
        <taxon>Candidatus Uhriibacteriota</taxon>
    </lineage>
</organism>
<feature type="domain" description="Glycosyl transferase family 1" evidence="1">
    <location>
        <begin position="191"/>
        <end position="359"/>
    </location>
</feature>
<evidence type="ECO:0000259" key="2">
    <source>
        <dbReference type="Pfam" id="PF13439"/>
    </source>
</evidence>
<dbReference type="Gene3D" id="3.40.50.2000">
    <property type="entry name" value="Glycogen Phosphorylase B"/>
    <property type="match status" value="2"/>
</dbReference>
<dbReference type="PANTHER" id="PTHR45947:SF3">
    <property type="entry name" value="SULFOQUINOVOSYL TRANSFERASE SQD2"/>
    <property type="match status" value="1"/>
</dbReference>
<comment type="caution">
    <text evidence="3">The sequence shown here is derived from an EMBL/GenBank/DDBJ whole genome shotgun (WGS) entry which is preliminary data.</text>
</comment>
<evidence type="ECO:0000259" key="1">
    <source>
        <dbReference type="Pfam" id="PF00534"/>
    </source>
</evidence>
<proteinExistence type="predicted"/>
<sequence>MSHRDEKPNIAQVVCTYPPYRGGMGNVAFEYTEHLRARGYNVHVFTTRQEEIKDDPRHVHRVPGVINIGNAGVLPSLFHRLSGFDLVHLHYPFFGGAEPTIVRKAMRHDQGLVMTYHMDAVATGAKGAMFSAHRRLLFPWLINRVDRILVSTQDYADTSALAEIDGVMDRVEIHPFGVDLKRFSPGDGSSIRERHAINTSVPVLLFVGGLDPAHHFKGLPVLLEALSGIRQYDWHCLIVGSGSLQPSYEATMLERGLAKRVTFAGNVSDEDLPDYYRAADIHLFPSTKRAEAFGLVAAEAAATGIPSIASNLAGVRVVVNDGDTGLLVPPGNVEEIKKAMITLLEQTDLRKRFGLSARKHAEQHFDWDPLISRLEETYCSVLEQQSKREYAHEWKDDL</sequence>
<reference evidence="4" key="1">
    <citation type="submission" date="2017-09" db="EMBL/GenBank/DDBJ databases">
        <title>Depth-based differentiation of microbial function through sediment-hosted aquifers and enrichment of novel symbionts in the deep terrestrial subsurface.</title>
        <authorList>
            <person name="Probst A.J."/>
            <person name="Ladd B."/>
            <person name="Jarett J.K."/>
            <person name="Geller-Mcgrath D.E."/>
            <person name="Sieber C.M.K."/>
            <person name="Emerson J.B."/>
            <person name="Anantharaman K."/>
            <person name="Thomas B.C."/>
            <person name="Malmstrom R."/>
            <person name="Stieglmeier M."/>
            <person name="Klingl A."/>
            <person name="Woyke T."/>
            <person name="Ryan C.M."/>
            <person name="Banfield J.F."/>
        </authorList>
    </citation>
    <scope>NUCLEOTIDE SEQUENCE [LARGE SCALE GENOMIC DNA]</scope>
</reference>
<dbReference type="Pfam" id="PF13439">
    <property type="entry name" value="Glyco_transf_4"/>
    <property type="match status" value="1"/>
</dbReference>
<gene>
    <name evidence="3" type="ORF">CO174_03555</name>
</gene>
<accession>A0A2M7XC14</accession>
<dbReference type="InterPro" id="IPR050194">
    <property type="entry name" value="Glycosyltransferase_grp1"/>
</dbReference>
<dbReference type="Proteomes" id="UP000229385">
    <property type="component" value="Unassembled WGS sequence"/>
</dbReference>
<dbReference type="AlphaFoldDB" id="A0A2M7XC14"/>
<evidence type="ECO:0000313" key="4">
    <source>
        <dbReference type="Proteomes" id="UP000229385"/>
    </source>
</evidence>
<name>A0A2M7XC14_9BACT</name>
<dbReference type="GO" id="GO:0016757">
    <property type="term" value="F:glycosyltransferase activity"/>
    <property type="evidence" value="ECO:0007669"/>
    <property type="project" value="InterPro"/>
</dbReference>
<dbReference type="EMBL" id="PFWU01000042">
    <property type="protein sequence ID" value="PJA45372.1"/>
    <property type="molecule type" value="Genomic_DNA"/>
</dbReference>
<dbReference type="InterPro" id="IPR001296">
    <property type="entry name" value="Glyco_trans_1"/>
</dbReference>
<dbReference type="SUPFAM" id="SSF53756">
    <property type="entry name" value="UDP-Glycosyltransferase/glycogen phosphorylase"/>
    <property type="match status" value="1"/>
</dbReference>
<feature type="domain" description="Glycosyltransferase subfamily 4-like N-terminal" evidence="2">
    <location>
        <begin position="22"/>
        <end position="182"/>
    </location>
</feature>
<dbReference type="PANTHER" id="PTHR45947">
    <property type="entry name" value="SULFOQUINOVOSYL TRANSFERASE SQD2"/>
    <property type="match status" value="1"/>
</dbReference>
<protein>
    <recommendedName>
        <fullName evidence="5">Glycosyltransferase family 1 protein</fullName>
    </recommendedName>
</protein>
<dbReference type="Pfam" id="PF00534">
    <property type="entry name" value="Glycos_transf_1"/>
    <property type="match status" value="1"/>
</dbReference>
<dbReference type="InterPro" id="IPR028098">
    <property type="entry name" value="Glyco_trans_4-like_N"/>
</dbReference>
<evidence type="ECO:0000313" key="3">
    <source>
        <dbReference type="EMBL" id="PJA45372.1"/>
    </source>
</evidence>
<dbReference type="CDD" id="cd03801">
    <property type="entry name" value="GT4_PimA-like"/>
    <property type="match status" value="1"/>
</dbReference>
<evidence type="ECO:0008006" key="5">
    <source>
        <dbReference type="Google" id="ProtNLM"/>
    </source>
</evidence>